<comment type="caution">
    <text evidence="3">The sequence shown here is derived from an EMBL/GenBank/DDBJ whole genome shotgun (WGS) entry which is preliminary data.</text>
</comment>
<name>A0ABU0R2X7_9ACTN</name>
<reference evidence="3 4" key="1">
    <citation type="submission" date="2023-07" db="EMBL/GenBank/DDBJ databases">
        <title>Comparative genomics of wheat-associated soil bacteria to identify genetic determinants of phenazine resistance.</title>
        <authorList>
            <person name="Mouncey N."/>
        </authorList>
    </citation>
    <scope>NUCLEOTIDE SEQUENCE [LARGE SCALE GENOMIC DNA]</scope>
    <source>
        <strain evidence="3 4">B3I12</strain>
    </source>
</reference>
<evidence type="ECO:0000313" key="3">
    <source>
        <dbReference type="EMBL" id="MDQ0754013.1"/>
    </source>
</evidence>
<protein>
    <submittedName>
        <fullName evidence="3">Uncharacterized protein</fullName>
    </submittedName>
</protein>
<accession>A0ABU0R2X7</accession>
<evidence type="ECO:0000313" key="2">
    <source>
        <dbReference type="EMBL" id="MDQ0745770.1"/>
    </source>
</evidence>
<feature type="region of interest" description="Disordered" evidence="1">
    <location>
        <begin position="1"/>
        <end position="22"/>
    </location>
</feature>
<proteinExistence type="predicted"/>
<organism evidence="3 4">
    <name type="scientific">Streptomyces africanus</name>
    <dbReference type="NCBI Taxonomy" id="231024"/>
    <lineage>
        <taxon>Bacteria</taxon>
        <taxon>Bacillati</taxon>
        <taxon>Actinomycetota</taxon>
        <taxon>Actinomycetes</taxon>
        <taxon>Kitasatosporales</taxon>
        <taxon>Streptomycetaceae</taxon>
        <taxon>Streptomyces</taxon>
    </lineage>
</organism>
<sequence>MTSANRERSGVSSPAAASAWDAGHTVQDSTGAWWLCTAAGTPGTWQTPAAPGNEWTPANRGLAGWTFDPASCTTTDTTLSAGFIYLMQIVLRHPATLTKLHAVIGTAGSGLTSGQCLAGVYDTAGNRVGVTADMSTTWNSASNKAMNLTGSVPATAGKLYVAFLFNGTTSPTFACGSTLGATFTPGNANLAAGAYRFCRSAAGQTALPATITLSGYTPDANNVWSARFLVRHQAHSTPSSASAARCSAVSLSRLARVLEIQTPSLCWCSWPLMTTAST</sequence>
<dbReference type="EMBL" id="JAUSYP010000001">
    <property type="protein sequence ID" value="MDQ0754013.1"/>
    <property type="molecule type" value="Genomic_DNA"/>
</dbReference>
<dbReference type="EMBL" id="JAUSYP010000001">
    <property type="protein sequence ID" value="MDQ0745770.1"/>
    <property type="molecule type" value="Genomic_DNA"/>
</dbReference>
<evidence type="ECO:0000313" key="4">
    <source>
        <dbReference type="Proteomes" id="UP001232755"/>
    </source>
</evidence>
<evidence type="ECO:0000256" key="1">
    <source>
        <dbReference type="SAM" id="MobiDB-lite"/>
    </source>
</evidence>
<dbReference type="Proteomes" id="UP001232755">
    <property type="component" value="Unassembled WGS sequence"/>
</dbReference>
<keyword evidence="4" id="KW-1185">Reference proteome</keyword>
<gene>
    <name evidence="2" type="ORF">QF034_000001</name>
    <name evidence="3" type="ORF">QF034_008244</name>
</gene>